<accession>A0A401KPV0</accession>
<dbReference type="STRING" id="105351.A0A401KPV0"/>
<dbReference type="SUPFAM" id="SSF47571">
    <property type="entry name" value="Cloroperoxidase"/>
    <property type="match status" value="1"/>
</dbReference>
<evidence type="ECO:0000256" key="2">
    <source>
        <dbReference type="ARBA" id="ARBA00022559"/>
    </source>
</evidence>
<keyword evidence="10" id="KW-1185">Reference proteome</keyword>
<keyword evidence="4" id="KW-0479">Metal-binding</keyword>
<comment type="caution">
    <text evidence="9">The sequence shown here is derived from an EMBL/GenBank/DDBJ whole genome shotgun (WGS) entry which is preliminary data.</text>
</comment>
<gene>
    <name evidence="9" type="ORF">AAWM_04208</name>
</gene>
<dbReference type="PANTHER" id="PTHR33577">
    <property type="entry name" value="STERIGMATOCYSTIN BIOSYNTHESIS PEROXIDASE STCC-RELATED"/>
    <property type="match status" value="1"/>
</dbReference>
<dbReference type="Proteomes" id="UP000286921">
    <property type="component" value="Unassembled WGS sequence"/>
</dbReference>
<evidence type="ECO:0000256" key="6">
    <source>
        <dbReference type="ARBA" id="ARBA00023004"/>
    </source>
</evidence>
<evidence type="ECO:0000256" key="7">
    <source>
        <dbReference type="ARBA" id="ARBA00025795"/>
    </source>
</evidence>
<evidence type="ECO:0000256" key="4">
    <source>
        <dbReference type="ARBA" id="ARBA00022723"/>
    </source>
</evidence>
<keyword evidence="3" id="KW-0349">Heme</keyword>
<evidence type="ECO:0000256" key="3">
    <source>
        <dbReference type="ARBA" id="ARBA00022617"/>
    </source>
</evidence>
<comment type="cofactor">
    <cofactor evidence="1">
        <name>heme b</name>
        <dbReference type="ChEBI" id="CHEBI:60344"/>
    </cofactor>
</comment>
<dbReference type="GO" id="GO:0046872">
    <property type="term" value="F:metal ion binding"/>
    <property type="evidence" value="ECO:0007669"/>
    <property type="project" value="UniProtKB-KW"/>
</dbReference>
<dbReference type="Pfam" id="PF01328">
    <property type="entry name" value="Peroxidase_2"/>
    <property type="match status" value="1"/>
</dbReference>
<comment type="similarity">
    <text evidence="7">Belongs to the chloroperoxidase family.</text>
</comment>
<dbReference type="InterPro" id="IPR000028">
    <property type="entry name" value="Chloroperoxidase"/>
</dbReference>
<evidence type="ECO:0000256" key="5">
    <source>
        <dbReference type="ARBA" id="ARBA00023002"/>
    </source>
</evidence>
<dbReference type="GO" id="GO:0004601">
    <property type="term" value="F:peroxidase activity"/>
    <property type="evidence" value="ECO:0007669"/>
    <property type="project" value="UniProtKB-KW"/>
</dbReference>
<reference evidence="9 10" key="1">
    <citation type="submission" date="2016-09" db="EMBL/GenBank/DDBJ databases">
        <title>Aspergillus awamori IFM 58123T.</title>
        <authorList>
            <person name="Kusuya Y."/>
            <person name="Shimizu M."/>
            <person name="Takahashi H."/>
            <person name="Yaguchi T."/>
        </authorList>
    </citation>
    <scope>NUCLEOTIDE SEQUENCE [LARGE SCALE GENOMIC DNA]</scope>
    <source>
        <strain evidence="9 10">IFM 58123</strain>
    </source>
</reference>
<name>A0A401KPV0_ASPAW</name>
<dbReference type="Gene3D" id="1.10.489.10">
    <property type="entry name" value="Chloroperoxidase-like"/>
    <property type="match status" value="1"/>
</dbReference>
<evidence type="ECO:0000259" key="8">
    <source>
        <dbReference type="PROSITE" id="PS51405"/>
    </source>
</evidence>
<dbReference type="PROSITE" id="PS51405">
    <property type="entry name" value="HEME_HALOPEROXIDASE"/>
    <property type="match status" value="1"/>
</dbReference>
<evidence type="ECO:0000313" key="10">
    <source>
        <dbReference type="Proteomes" id="UP000286921"/>
    </source>
</evidence>
<sequence length="298" mass="33275">MLNYFKIAANIVLRFIKAVFDLVSFSAYVVQLTIRDLILTSGTLYLVDIQAMEGLGQSTRPLSEERILARLVQGSSHFFFLSRIIVDANSLIGLTRILPNNGKRITYAQLSHAIQHAYNLAPTLASQLTSAAKQLDQGRGWIDLHDLNVLNVVQHDASFTRPDIAFCPDQSIPHTGLINRLLDHASDGNHLSLTDFSYYSGLRRAECKRNNGQYTLSGSFIHKMIGSGTSALMYSIFGGDIEALRVWLVDERFMDGWEPRTREALGHTVAQALATSLAVEFSIDEKQALREGDVFYHE</sequence>
<proteinExistence type="inferred from homology"/>
<dbReference type="AlphaFoldDB" id="A0A401KPV0"/>
<evidence type="ECO:0000313" key="9">
    <source>
        <dbReference type="EMBL" id="GCB21323.1"/>
    </source>
</evidence>
<feature type="domain" description="Heme haloperoxidase family profile" evidence="8">
    <location>
        <begin position="97"/>
        <end position="274"/>
    </location>
</feature>
<organism evidence="9 10">
    <name type="scientific">Aspergillus awamori</name>
    <name type="common">Black koji mold</name>
    <dbReference type="NCBI Taxonomy" id="105351"/>
    <lineage>
        <taxon>Eukaryota</taxon>
        <taxon>Fungi</taxon>
        <taxon>Dikarya</taxon>
        <taxon>Ascomycota</taxon>
        <taxon>Pezizomycotina</taxon>
        <taxon>Eurotiomycetes</taxon>
        <taxon>Eurotiomycetidae</taxon>
        <taxon>Eurotiales</taxon>
        <taxon>Aspergillaceae</taxon>
        <taxon>Aspergillus</taxon>
    </lineage>
</organism>
<evidence type="ECO:0000256" key="1">
    <source>
        <dbReference type="ARBA" id="ARBA00001970"/>
    </source>
</evidence>
<dbReference type="EMBL" id="BDHI01000007">
    <property type="protein sequence ID" value="GCB21323.1"/>
    <property type="molecule type" value="Genomic_DNA"/>
</dbReference>
<keyword evidence="5" id="KW-0560">Oxidoreductase</keyword>
<keyword evidence="6" id="KW-0408">Iron</keyword>
<dbReference type="InterPro" id="IPR036851">
    <property type="entry name" value="Chloroperoxidase-like_sf"/>
</dbReference>
<protein>
    <recommendedName>
        <fullName evidence="8">Heme haloperoxidase family profile domain-containing protein</fullName>
    </recommendedName>
</protein>
<keyword evidence="2" id="KW-0575">Peroxidase</keyword>
<dbReference type="PANTHER" id="PTHR33577:SF18">
    <property type="entry name" value="HEME HALOPEROXIDASE FAMILY PROFILE DOMAIN-CONTAINING PROTEIN"/>
    <property type="match status" value="1"/>
</dbReference>